<dbReference type="Proteomes" id="UP001301958">
    <property type="component" value="Unassembled WGS sequence"/>
</dbReference>
<feature type="compositionally biased region" description="Basic residues" evidence="2">
    <location>
        <begin position="385"/>
        <end position="396"/>
    </location>
</feature>
<evidence type="ECO:0000313" key="5">
    <source>
        <dbReference type="Proteomes" id="UP001301958"/>
    </source>
</evidence>
<dbReference type="InterPro" id="IPR013087">
    <property type="entry name" value="Znf_C2H2_type"/>
</dbReference>
<feature type="compositionally biased region" description="Basic and acidic residues" evidence="2">
    <location>
        <begin position="375"/>
        <end position="384"/>
    </location>
</feature>
<reference evidence="4" key="1">
    <citation type="journal article" date="2023" name="Mol. Phylogenet. Evol.">
        <title>Genome-scale phylogeny and comparative genomics of the fungal order Sordariales.</title>
        <authorList>
            <person name="Hensen N."/>
            <person name="Bonometti L."/>
            <person name="Westerberg I."/>
            <person name="Brannstrom I.O."/>
            <person name="Guillou S."/>
            <person name="Cros-Aarteil S."/>
            <person name="Calhoun S."/>
            <person name="Haridas S."/>
            <person name="Kuo A."/>
            <person name="Mondo S."/>
            <person name="Pangilinan J."/>
            <person name="Riley R."/>
            <person name="LaButti K."/>
            <person name="Andreopoulos B."/>
            <person name="Lipzen A."/>
            <person name="Chen C."/>
            <person name="Yan M."/>
            <person name="Daum C."/>
            <person name="Ng V."/>
            <person name="Clum A."/>
            <person name="Steindorff A."/>
            <person name="Ohm R.A."/>
            <person name="Martin F."/>
            <person name="Silar P."/>
            <person name="Natvig D.O."/>
            <person name="Lalanne C."/>
            <person name="Gautier V."/>
            <person name="Ament-Velasquez S.L."/>
            <person name="Kruys A."/>
            <person name="Hutchinson M.I."/>
            <person name="Powell A.J."/>
            <person name="Barry K."/>
            <person name="Miller A.N."/>
            <person name="Grigoriev I.V."/>
            <person name="Debuchy R."/>
            <person name="Gladieux P."/>
            <person name="Hiltunen Thoren M."/>
            <person name="Johannesson H."/>
        </authorList>
    </citation>
    <scope>NUCLEOTIDE SEQUENCE</scope>
    <source>
        <strain evidence="4">CBS 990.96</strain>
    </source>
</reference>
<keyword evidence="1" id="KW-0479">Metal-binding</keyword>
<dbReference type="GO" id="GO:0008270">
    <property type="term" value="F:zinc ion binding"/>
    <property type="evidence" value="ECO:0007669"/>
    <property type="project" value="UniProtKB-KW"/>
</dbReference>
<evidence type="ECO:0000256" key="2">
    <source>
        <dbReference type="SAM" id="MobiDB-lite"/>
    </source>
</evidence>
<dbReference type="EMBL" id="MU865294">
    <property type="protein sequence ID" value="KAK4231205.1"/>
    <property type="molecule type" value="Genomic_DNA"/>
</dbReference>
<feature type="region of interest" description="Disordered" evidence="2">
    <location>
        <begin position="473"/>
        <end position="555"/>
    </location>
</feature>
<gene>
    <name evidence="4" type="ORF">QBC38DRAFT_467136</name>
</gene>
<dbReference type="Pfam" id="PF10680">
    <property type="entry name" value="RRN9"/>
    <property type="match status" value="1"/>
</dbReference>
<dbReference type="InterPro" id="IPR019622">
    <property type="entry name" value="Rrn9_dom"/>
</dbReference>
<feature type="compositionally biased region" description="Acidic residues" evidence="2">
    <location>
        <begin position="311"/>
        <end position="323"/>
    </location>
</feature>
<sequence length="656" mass="73074">MSSSQSLPNLAFSSQLNDFLSGDPIAAGSGGGDATTTSNYSCSSKQQEESEPEESDKTTASEEQLHETRPNRWSGHPSTWRTLTKNERKIWQAIESARSKELSAHLYNVWSLRKGNIRPHHEKVDQIKEAMAGGWKKLGNKWTAWPMRAGEVPEDELLPIDLGNDGYDDDDKEFTFRREYGEKEDFVGRSLEEEIEAGILRVAGRRLRKGVLGDGGKKEVVGGVVQSVEGVMEAEVEATEEEGTHSDDGSGGAGGKKRKVRHVQPTFTPVLAADDESNYALLRPAARRIMGRLDGMLMVLHNARVAGVANESDEEEGDAEEDERFWGRVPPVQKEVKKEDEARSRGGRPKKERARLDGETEEEFQVRVARKLKRKLPDGDERSRPRSRFRGRRSRSISRASRASSRSKRSASQSSSASSTQSDRSRSDRWKPRDWRDILGAAVLAGFSPEVIARATQRCATLFREEITMNTLQEQPVSSDKPRIQTETYEPGVPLPLTSDEDEEEEEQQVINLRTVSRQSSAKLATPVAQEAEPATAASTPRRSRSATPGGMHLCTYPTCPRSVDGFTRKANLTRHIKLVHTKNNPEPEDDGDQDSPDEMDGAVHVDTFLKVIKVRKGWRGEDAGQRTRRYQKKASSTTRSGREETGDLTSDGDHI</sequence>
<evidence type="ECO:0000313" key="4">
    <source>
        <dbReference type="EMBL" id="KAK4231205.1"/>
    </source>
</evidence>
<feature type="compositionally biased region" description="Acidic residues" evidence="2">
    <location>
        <begin position="587"/>
        <end position="601"/>
    </location>
</feature>
<feature type="region of interest" description="Disordered" evidence="2">
    <location>
        <begin position="308"/>
        <end position="432"/>
    </location>
</feature>
<keyword evidence="1" id="KW-0863">Zinc-finger</keyword>
<feature type="compositionally biased region" description="Low complexity" evidence="2">
    <location>
        <begin position="34"/>
        <end position="45"/>
    </location>
</feature>
<keyword evidence="5" id="KW-1185">Reference proteome</keyword>
<reference evidence="4" key="2">
    <citation type="submission" date="2023-05" db="EMBL/GenBank/DDBJ databases">
        <authorList>
            <consortium name="Lawrence Berkeley National Laboratory"/>
            <person name="Steindorff A."/>
            <person name="Hensen N."/>
            <person name="Bonometti L."/>
            <person name="Westerberg I."/>
            <person name="Brannstrom I.O."/>
            <person name="Guillou S."/>
            <person name="Cros-Aarteil S."/>
            <person name="Calhoun S."/>
            <person name="Haridas S."/>
            <person name="Kuo A."/>
            <person name="Mondo S."/>
            <person name="Pangilinan J."/>
            <person name="Riley R."/>
            <person name="Labutti K."/>
            <person name="Andreopoulos B."/>
            <person name="Lipzen A."/>
            <person name="Chen C."/>
            <person name="Yanf M."/>
            <person name="Daum C."/>
            <person name="Ng V."/>
            <person name="Clum A."/>
            <person name="Ohm R."/>
            <person name="Martin F."/>
            <person name="Silar P."/>
            <person name="Natvig D."/>
            <person name="Lalanne C."/>
            <person name="Gautier V."/>
            <person name="Ament-Velasquez S.L."/>
            <person name="Kruys A."/>
            <person name="Hutchinson M.I."/>
            <person name="Powell A.J."/>
            <person name="Barry K."/>
            <person name="Miller A.N."/>
            <person name="Grigoriev I.V."/>
            <person name="Debuchy R."/>
            <person name="Gladieux P."/>
            <person name="Thoren M.H."/>
            <person name="Johannesson H."/>
        </authorList>
    </citation>
    <scope>NUCLEOTIDE SEQUENCE</scope>
    <source>
        <strain evidence="4">CBS 990.96</strain>
    </source>
</reference>
<feature type="compositionally biased region" description="Basic and acidic residues" evidence="2">
    <location>
        <begin position="423"/>
        <end position="432"/>
    </location>
</feature>
<dbReference type="Gene3D" id="3.30.160.60">
    <property type="entry name" value="Classic Zinc Finger"/>
    <property type="match status" value="1"/>
</dbReference>
<proteinExistence type="predicted"/>
<protein>
    <recommendedName>
        <fullName evidence="3">C2H2-type domain-containing protein</fullName>
    </recommendedName>
</protein>
<organism evidence="4 5">
    <name type="scientific">Podospora fimiseda</name>
    <dbReference type="NCBI Taxonomy" id="252190"/>
    <lineage>
        <taxon>Eukaryota</taxon>
        <taxon>Fungi</taxon>
        <taxon>Dikarya</taxon>
        <taxon>Ascomycota</taxon>
        <taxon>Pezizomycotina</taxon>
        <taxon>Sordariomycetes</taxon>
        <taxon>Sordariomycetidae</taxon>
        <taxon>Sordariales</taxon>
        <taxon>Podosporaceae</taxon>
        <taxon>Podospora</taxon>
    </lineage>
</organism>
<feature type="region of interest" description="Disordered" evidence="2">
    <location>
        <begin position="19"/>
        <end position="79"/>
    </location>
</feature>
<dbReference type="AlphaFoldDB" id="A0AAN7BX62"/>
<feature type="region of interest" description="Disordered" evidence="2">
    <location>
        <begin position="617"/>
        <end position="656"/>
    </location>
</feature>
<keyword evidence="1" id="KW-0862">Zinc</keyword>
<evidence type="ECO:0000256" key="1">
    <source>
        <dbReference type="PROSITE-ProRule" id="PRU00042"/>
    </source>
</evidence>
<feature type="region of interest" description="Disordered" evidence="2">
    <location>
        <begin position="236"/>
        <end position="262"/>
    </location>
</feature>
<feature type="compositionally biased region" description="Low complexity" evidence="2">
    <location>
        <begin position="397"/>
        <end position="422"/>
    </location>
</feature>
<feature type="region of interest" description="Disordered" evidence="2">
    <location>
        <begin position="578"/>
        <end position="604"/>
    </location>
</feature>
<feature type="compositionally biased region" description="Acidic residues" evidence="2">
    <location>
        <begin position="499"/>
        <end position="508"/>
    </location>
</feature>
<accession>A0AAN7BX62</accession>
<evidence type="ECO:0000259" key="3">
    <source>
        <dbReference type="PROSITE" id="PS50157"/>
    </source>
</evidence>
<feature type="compositionally biased region" description="Basic and acidic residues" evidence="2">
    <location>
        <begin position="641"/>
        <end position="656"/>
    </location>
</feature>
<feature type="compositionally biased region" description="Basic and acidic residues" evidence="2">
    <location>
        <begin position="334"/>
        <end position="344"/>
    </location>
</feature>
<comment type="caution">
    <text evidence="4">The sequence shown here is derived from an EMBL/GenBank/DDBJ whole genome shotgun (WGS) entry which is preliminary data.</text>
</comment>
<feature type="compositionally biased region" description="Basic and acidic residues" evidence="2">
    <location>
        <begin position="55"/>
        <end position="70"/>
    </location>
</feature>
<feature type="domain" description="C2H2-type" evidence="3">
    <location>
        <begin position="558"/>
        <end position="586"/>
    </location>
</feature>
<name>A0AAN7BX62_9PEZI</name>
<dbReference type="PROSITE" id="PS50157">
    <property type="entry name" value="ZINC_FINGER_C2H2_2"/>
    <property type="match status" value="1"/>
</dbReference>
<feature type="compositionally biased region" description="Polar residues" evidence="2">
    <location>
        <begin position="509"/>
        <end position="523"/>
    </location>
</feature>